<proteinExistence type="predicted"/>
<dbReference type="Proteomes" id="UP000192980">
    <property type="component" value="Unassembled WGS sequence"/>
</dbReference>
<gene>
    <name evidence="4" type="ORF">SAMN05660862_3232</name>
</gene>
<accession>A0A1X7KVW7</accession>
<dbReference type="PANTHER" id="PTHR47893:SF1">
    <property type="entry name" value="REGULATORY PROTEIN PCHR"/>
    <property type="match status" value="1"/>
</dbReference>
<reference evidence="4 5" key="1">
    <citation type="submission" date="2017-04" db="EMBL/GenBank/DDBJ databases">
        <authorList>
            <person name="Afonso C.L."/>
            <person name="Miller P.J."/>
            <person name="Scott M.A."/>
            <person name="Spackman E."/>
            <person name="Goraichik I."/>
            <person name="Dimitrov K.M."/>
            <person name="Suarez D.L."/>
            <person name="Swayne D.E."/>
        </authorList>
    </citation>
    <scope>NUCLEOTIDE SEQUENCE [LARGE SCALE GENOMIC DNA]</scope>
    <source>
        <strain evidence="4 5">DSM 22418</strain>
    </source>
</reference>
<dbReference type="Gene3D" id="1.10.10.60">
    <property type="entry name" value="Homeodomain-like"/>
    <property type="match status" value="1"/>
</dbReference>
<protein>
    <submittedName>
        <fullName evidence="4">AraC-type DNA-binding protein</fullName>
    </submittedName>
</protein>
<sequence>MIKLNHTYTFGPEWQYEFVKGPGWELVDDKMIIIPPEVGEGGSYFTPVMPGLSVLVLDMTLKEQLFINRREVEDDDMYIAYFDLSKDAPTYVVAGVTNKMGFSARLNMALINGSQGSEVVTPIDADVYTIRLMISKELLISLAKESGDSEISNWILQASGQAVYYYGHIDSKSVLLINELKRKSMYDIAFDAKLKGVALHLLYYLVERGKDMSSVLHKISIHDLKEIEVTTDYLLKNLLDVFPGLAFLANMTNMSVSKYKSVFKNATGVSPNQFFVNEKLRLAEAMLLSGTYKNVNEVAYELGYNKPGHFANLYKRTFDVKPSDVFIRRKN</sequence>
<organism evidence="4 5">
    <name type="scientific">Sphingobacterium psychroaquaticum</name>
    <dbReference type="NCBI Taxonomy" id="561061"/>
    <lineage>
        <taxon>Bacteria</taxon>
        <taxon>Pseudomonadati</taxon>
        <taxon>Bacteroidota</taxon>
        <taxon>Sphingobacteriia</taxon>
        <taxon>Sphingobacteriales</taxon>
        <taxon>Sphingobacteriaceae</taxon>
        <taxon>Sphingobacterium</taxon>
    </lineage>
</organism>
<keyword evidence="1" id="KW-0805">Transcription regulation</keyword>
<keyword evidence="5" id="KW-1185">Reference proteome</keyword>
<dbReference type="PROSITE" id="PS00041">
    <property type="entry name" value="HTH_ARAC_FAMILY_1"/>
    <property type="match status" value="1"/>
</dbReference>
<evidence type="ECO:0000256" key="2">
    <source>
        <dbReference type="ARBA" id="ARBA00023125"/>
    </source>
</evidence>
<dbReference type="GO" id="GO:0043565">
    <property type="term" value="F:sequence-specific DNA binding"/>
    <property type="evidence" value="ECO:0007669"/>
    <property type="project" value="InterPro"/>
</dbReference>
<keyword evidence="2 4" id="KW-0238">DNA-binding</keyword>
<dbReference type="InterPro" id="IPR018062">
    <property type="entry name" value="HTH_AraC-typ_CS"/>
</dbReference>
<evidence type="ECO:0000313" key="4">
    <source>
        <dbReference type="EMBL" id="SMG45000.1"/>
    </source>
</evidence>
<dbReference type="SMART" id="SM00342">
    <property type="entry name" value="HTH_ARAC"/>
    <property type="match status" value="1"/>
</dbReference>
<dbReference type="Pfam" id="PF12833">
    <property type="entry name" value="HTH_18"/>
    <property type="match status" value="1"/>
</dbReference>
<keyword evidence="3" id="KW-0804">Transcription</keyword>
<dbReference type="GO" id="GO:0003700">
    <property type="term" value="F:DNA-binding transcription factor activity"/>
    <property type="evidence" value="ECO:0007669"/>
    <property type="project" value="InterPro"/>
</dbReference>
<dbReference type="AlphaFoldDB" id="A0A1X7KVW7"/>
<dbReference type="InterPro" id="IPR018060">
    <property type="entry name" value="HTH_AraC"/>
</dbReference>
<evidence type="ECO:0000256" key="1">
    <source>
        <dbReference type="ARBA" id="ARBA00023015"/>
    </source>
</evidence>
<dbReference type="EMBL" id="FXAU01000006">
    <property type="protein sequence ID" value="SMG45000.1"/>
    <property type="molecule type" value="Genomic_DNA"/>
</dbReference>
<dbReference type="SUPFAM" id="SSF46689">
    <property type="entry name" value="Homeodomain-like"/>
    <property type="match status" value="1"/>
</dbReference>
<dbReference type="InterPro" id="IPR053142">
    <property type="entry name" value="PchR_regulatory_protein"/>
</dbReference>
<dbReference type="PANTHER" id="PTHR47893">
    <property type="entry name" value="REGULATORY PROTEIN PCHR"/>
    <property type="match status" value="1"/>
</dbReference>
<dbReference type="InterPro" id="IPR009057">
    <property type="entry name" value="Homeodomain-like_sf"/>
</dbReference>
<name>A0A1X7KVW7_9SPHI</name>
<evidence type="ECO:0000256" key="3">
    <source>
        <dbReference type="ARBA" id="ARBA00023163"/>
    </source>
</evidence>
<evidence type="ECO:0000313" key="5">
    <source>
        <dbReference type="Proteomes" id="UP000192980"/>
    </source>
</evidence>
<dbReference type="RefSeq" id="WP_085473920.1">
    <property type="nucleotide sequence ID" value="NZ_CP038029.1"/>
</dbReference>
<dbReference type="STRING" id="561061.SAMN05660862_3232"/>
<dbReference type="OrthoDB" id="699292at2"/>
<dbReference type="PROSITE" id="PS01124">
    <property type="entry name" value="HTH_ARAC_FAMILY_2"/>
    <property type="match status" value="1"/>
</dbReference>